<proteinExistence type="inferred from homology"/>
<dbReference type="OrthoDB" id="9759709at2"/>
<keyword evidence="6 8" id="KW-0326">Glycosidase</keyword>
<dbReference type="PATRIC" id="fig|1308866.3.peg.1981"/>
<dbReference type="SUPFAM" id="SSF49899">
    <property type="entry name" value="Concanavalin A-like lectins/glucanases"/>
    <property type="match status" value="1"/>
</dbReference>
<evidence type="ECO:0000256" key="9">
    <source>
        <dbReference type="RuleBase" id="RU365015"/>
    </source>
</evidence>
<dbReference type="EC" id="3.2.1.26" evidence="3 8"/>
<dbReference type="Gene3D" id="2.60.120.560">
    <property type="entry name" value="Exo-inulinase, domain 1"/>
    <property type="match status" value="1"/>
</dbReference>
<dbReference type="SMART" id="SM00640">
    <property type="entry name" value="Glyco_32"/>
    <property type="match status" value="1"/>
</dbReference>
<dbReference type="Gene3D" id="2.115.10.20">
    <property type="entry name" value="Glycosyl hydrolase domain, family 43"/>
    <property type="match status" value="1"/>
</dbReference>
<dbReference type="InterPro" id="IPR001362">
    <property type="entry name" value="Glyco_hydro_32"/>
</dbReference>
<evidence type="ECO:0000256" key="8">
    <source>
        <dbReference type="RuleBase" id="RU362110"/>
    </source>
</evidence>
<dbReference type="SUPFAM" id="SSF75005">
    <property type="entry name" value="Arabinanase/levansucrase/invertase"/>
    <property type="match status" value="1"/>
</dbReference>
<dbReference type="InterPro" id="IPR013189">
    <property type="entry name" value="Glyco_hydro_32_C"/>
</dbReference>
<dbReference type="InterPro" id="IPR013148">
    <property type="entry name" value="Glyco_hydro_32_N"/>
</dbReference>
<dbReference type="InterPro" id="IPR051214">
    <property type="entry name" value="GH32_Enzymes"/>
</dbReference>
<dbReference type="CDD" id="cd18623">
    <property type="entry name" value="GH32_ScrB-like"/>
    <property type="match status" value="1"/>
</dbReference>
<keyword evidence="9" id="KW-0119">Carbohydrate metabolism</keyword>
<dbReference type="InterPro" id="IPR023296">
    <property type="entry name" value="Glyco_hydro_beta-prop_sf"/>
</dbReference>
<evidence type="ECO:0000256" key="7">
    <source>
        <dbReference type="ARBA" id="ARBA00033367"/>
    </source>
</evidence>
<dbReference type="GO" id="GO:0004564">
    <property type="term" value="F:beta-fructofuranosidase activity"/>
    <property type="evidence" value="ECO:0007669"/>
    <property type="project" value="UniProtKB-EC"/>
</dbReference>
<evidence type="ECO:0000256" key="5">
    <source>
        <dbReference type="ARBA" id="ARBA00022801"/>
    </source>
</evidence>
<evidence type="ECO:0000256" key="2">
    <source>
        <dbReference type="ARBA" id="ARBA00009902"/>
    </source>
</evidence>
<feature type="domain" description="Glycosyl hydrolase family 32 N-terminal" evidence="10">
    <location>
        <begin position="32"/>
        <end position="326"/>
    </location>
</feature>
<dbReference type="GO" id="GO:0005737">
    <property type="term" value="C:cytoplasm"/>
    <property type="evidence" value="ECO:0007669"/>
    <property type="project" value="UniProtKB-SubCell"/>
</dbReference>
<dbReference type="NCBIfam" id="TIGR01322">
    <property type="entry name" value="scrB_fam"/>
    <property type="match status" value="1"/>
</dbReference>
<evidence type="ECO:0000313" key="12">
    <source>
        <dbReference type="EMBL" id="ENH96654.1"/>
    </source>
</evidence>
<comment type="similarity">
    <text evidence="2 8">Belongs to the glycosyl hydrolase 32 family.</text>
</comment>
<feature type="domain" description="Glycosyl hydrolase family 32 C-terminal" evidence="11">
    <location>
        <begin position="373"/>
        <end position="449"/>
    </location>
</feature>
<dbReference type="eggNOG" id="COG1621">
    <property type="taxonomic scope" value="Bacteria"/>
</dbReference>
<evidence type="ECO:0000256" key="4">
    <source>
        <dbReference type="ARBA" id="ARBA00019623"/>
    </source>
</evidence>
<comment type="catalytic activity">
    <reaction evidence="8">
        <text>Hydrolysis of terminal non-reducing beta-D-fructofuranoside residues in beta-D-fructofuranosides.</text>
        <dbReference type="EC" id="3.2.1.26"/>
    </reaction>
</comment>
<evidence type="ECO:0000259" key="10">
    <source>
        <dbReference type="Pfam" id="PF00251"/>
    </source>
</evidence>
<sequence>MNQDEYLKQKAEEYRKKHQEQVKNDPYYPQYHIASPVGLLNDPNGWIQWNGTYHLFFQWMPFDTAHGAKFWGHVRSENLVDWQLEAPALTPSSWYDKDGCYSGSAIVHEGKLYLFYTGNVKNDEVREAYQCLATSTDGQVFHKQGVQIEVPDGYTAHFRDPKVWKEGTKWYMVIGAQTDQEKGSVVWYESEDLNDWTFRGELSSGFGYMWECPDYFQLDGKDILLFSPQGLSASGIDYQNTYQSGYVIGEWKDDFTHGPFVELDRGFDFYAPQTTKDEHGRRLLFGWMGMADDNEPHHPTISNQWIHQLTIPRELVREGDRLYQKPVPELKELRETKEEHTFYDNWNGPIPRVSEWYFEVSKEKDIHMSIFRYATMEYNASEKSIRFTRPRLDNGEIEERIGMLNEPLHSLHCYLDHSSIELFVNGGALTFSARMFPDPNEETFEVKGSGTLSIWSLRKSVGGGD</sequence>
<reference evidence="12 13" key="1">
    <citation type="submission" date="2013-03" db="EMBL/GenBank/DDBJ databases">
        <title>Draft genome sequence of Gracibacillus halophilus YIM-C55.5, a moderately halophilic and thermophilic organism from the Xiaochaidamu salt lake.</title>
        <authorList>
            <person name="Sugumar T."/>
            <person name="Polireddy D.R."/>
            <person name="Antony A."/>
            <person name="Madhava Y.R."/>
            <person name="Sivakumar N."/>
        </authorList>
    </citation>
    <scope>NUCLEOTIDE SEQUENCE [LARGE SCALE GENOMIC DNA]</scope>
    <source>
        <strain evidence="12 13">YIM-C55.5</strain>
    </source>
</reference>
<accession>N4WBM8</accession>
<evidence type="ECO:0000259" key="11">
    <source>
        <dbReference type="Pfam" id="PF08244"/>
    </source>
</evidence>
<dbReference type="InterPro" id="IPR006232">
    <property type="entry name" value="Suc6P_hydrolase"/>
</dbReference>
<comment type="function">
    <text evidence="9">Enables the bacterium to metabolize sucrose as a sole carbon source.</text>
</comment>
<dbReference type="Pfam" id="PF00251">
    <property type="entry name" value="Glyco_hydro_32N"/>
    <property type="match status" value="1"/>
</dbReference>
<comment type="subcellular location">
    <subcellularLocation>
        <location evidence="9">Cytoplasm</location>
    </subcellularLocation>
</comment>
<keyword evidence="5 8" id="KW-0378">Hydrolase</keyword>
<comment type="caution">
    <text evidence="12">The sequence shown here is derived from an EMBL/GenBank/DDBJ whole genome shotgun (WGS) entry which is preliminary data.</text>
</comment>
<dbReference type="GO" id="GO:0005985">
    <property type="term" value="P:sucrose metabolic process"/>
    <property type="evidence" value="ECO:0007669"/>
    <property type="project" value="UniProtKB-UniPathway"/>
</dbReference>
<gene>
    <name evidence="12" type="ORF">J416_09764</name>
</gene>
<evidence type="ECO:0000256" key="6">
    <source>
        <dbReference type="ARBA" id="ARBA00023295"/>
    </source>
</evidence>
<dbReference type="Proteomes" id="UP000012283">
    <property type="component" value="Unassembled WGS sequence"/>
</dbReference>
<comment type="pathway">
    <text evidence="1 9">Glycan biosynthesis; sucrose metabolism.</text>
</comment>
<dbReference type="EMBL" id="APML01000034">
    <property type="protein sequence ID" value="ENH96654.1"/>
    <property type="molecule type" value="Genomic_DNA"/>
</dbReference>
<dbReference type="AlphaFoldDB" id="N4WBM8"/>
<evidence type="ECO:0000256" key="1">
    <source>
        <dbReference type="ARBA" id="ARBA00004914"/>
    </source>
</evidence>
<organism evidence="12 13">
    <name type="scientific">Gracilibacillus halophilus YIM-C55.5</name>
    <dbReference type="NCBI Taxonomy" id="1308866"/>
    <lineage>
        <taxon>Bacteria</taxon>
        <taxon>Bacillati</taxon>
        <taxon>Bacillota</taxon>
        <taxon>Bacilli</taxon>
        <taxon>Bacillales</taxon>
        <taxon>Bacillaceae</taxon>
        <taxon>Gracilibacillus</taxon>
    </lineage>
</organism>
<evidence type="ECO:0000313" key="13">
    <source>
        <dbReference type="Proteomes" id="UP000012283"/>
    </source>
</evidence>
<dbReference type="UniPathway" id="UPA00238"/>
<dbReference type="PANTHER" id="PTHR43101:SF1">
    <property type="entry name" value="BETA-FRUCTOSIDASE"/>
    <property type="match status" value="1"/>
</dbReference>
<dbReference type="RefSeq" id="WP_003469209.1">
    <property type="nucleotide sequence ID" value="NZ_APML01000034.1"/>
</dbReference>
<protein>
    <recommendedName>
        <fullName evidence="4 8">Sucrose-6-phosphate hydrolase</fullName>
        <ecNumber evidence="3 8">3.2.1.26</ecNumber>
    </recommendedName>
    <alternativeName>
        <fullName evidence="7 9">Invertase</fullName>
    </alternativeName>
</protein>
<evidence type="ECO:0000256" key="3">
    <source>
        <dbReference type="ARBA" id="ARBA00012758"/>
    </source>
</evidence>
<dbReference type="STRING" id="1308866.J416_09764"/>
<keyword evidence="13" id="KW-1185">Reference proteome</keyword>
<name>N4WBM8_9BACI</name>
<dbReference type="InterPro" id="IPR013320">
    <property type="entry name" value="ConA-like_dom_sf"/>
</dbReference>
<keyword evidence="9" id="KW-0963">Cytoplasm</keyword>
<dbReference type="PANTHER" id="PTHR43101">
    <property type="entry name" value="BETA-FRUCTOSIDASE"/>
    <property type="match status" value="1"/>
</dbReference>
<dbReference type="Pfam" id="PF08244">
    <property type="entry name" value="Glyco_hydro_32C"/>
    <property type="match status" value="1"/>
</dbReference>